<feature type="region of interest" description="Disordered" evidence="1">
    <location>
        <begin position="79"/>
        <end position="100"/>
    </location>
</feature>
<keyword evidence="2" id="KW-0732">Signal</keyword>
<feature type="chain" id="PRO_5003025855" description="M protein repeat protein" evidence="2">
    <location>
        <begin position="25"/>
        <end position="638"/>
    </location>
</feature>
<accession>D1P3X9</accession>
<dbReference type="eggNOG" id="COG1196">
    <property type="taxonomic scope" value="Bacteria"/>
</dbReference>
<proteinExistence type="predicted"/>
<keyword evidence="4" id="KW-1185">Reference proteome</keyword>
<feature type="non-terminal residue" evidence="3">
    <location>
        <position position="638"/>
    </location>
</feature>
<comment type="caution">
    <text evidence="3">The sequence shown here is derived from an EMBL/GenBank/DDBJ whole genome shotgun (WGS) entry which is preliminary data.</text>
</comment>
<feature type="signal peptide" evidence="2">
    <location>
        <begin position="1"/>
        <end position="24"/>
    </location>
</feature>
<evidence type="ECO:0008006" key="5">
    <source>
        <dbReference type="Google" id="ProtNLM"/>
    </source>
</evidence>
<reference evidence="3" key="1">
    <citation type="submission" date="2009-12" db="EMBL/GenBank/DDBJ databases">
        <authorList>
            <person name="Weinstock G."/>
            <person name="Sodergren E."/>
            <person name="Clifton S."/>
            <person name="Fulton L."/>
            <person name="Fulton B."/>
            <person name="Courtney L."/>
            <person name="Fronick C."/>
            <person name="Harrison M."/>
            <person name="Strong C."/>
            <person name="Farmer C."/>
            <person name="Delahaunty K."/>
            <person name="Markovic C."/>
            <person name="Hall O."/>
            <person name="Minx P."/>
            <person name="Tomlinson C."/>
            <person name="Mitreva M."/>
            <person name="Nelson J."/>
            <person name="Hou S."/>
            <person name="Wollam A."/>
            <person name="Pepin K.H."/>
            <person name="Johnson M."/>
            <person name="Bhonagiri V."/>
            <person name="Nash W.E."/>
            <person name="Warren W."/>
            <person name="Chinwalla A."/>
            <person name="Mardis E.R."/>
            <person name="Wilson R.K."/>
        </authorList>
    </citation>
    <scope>NUCLEOTIDE SEQUENCE [LARGE SCALE GENOMIC DNA]</scope>
    <source>
        <strain evidence="3">DSM 4541</strain>
    </source>
</reference>
<evidence type="ECO:0000313" key="3">
    <source>
        <dbReference type="EMBL" id="EFB71605.1"/>
    </source>
</evidence>
<name>D1P3X9_9GAMM</name>
<organism evidence="3 4">
    <name type="scientific">Providencia rustigianii DSM 4541</name>
    <dbReference type="NCBI Taxonomy" id="500637"/>
    <lineage>
        <taxon>Bacteria</taxon>
        <taxon>Pseudomonadati</taxon>
        <taxon>Pseudomonadota</taxon>
        <taxon>Gammaproteobacteria</taxon>
        <taxon>Enterobacterales</taxon>
        <taxon>Morganellaceae</taxon>
        <taxon>Providencia</taxon>
    </lineage>
</organism>
<dbReference type="Proteomes" id="UP000005512">
    <property type="component" value="Unassembled WGS sequence"/>
</dbReference>
<evidence type="ECO:0000256" key="2">
    <source>
        <dbReference type="SAM" id="SignalP"/>
    </source>
</evidence>
<gene>
    <name evidence="3" type="ORF">PROVRUST_06929</name>
</gene>
<sequence length="638" mass="71635">MRLNLRLCVSLALFSTFYSQVSHAERFNNVIDDFDSYLQSENEGKKTKSLPAEVPLNISTQAQGYDVLATLSPVPVAKEKEKRQTSTVKQQKIKEKKNDKRPLNTVVVSESLKIKSEEQIKPSETEISTVSEVYPLATNTQSYQPIILSSYPSIFQNNQWNPKYLAKDFAKYQVVLDPLGLYSTKFTKQAGIDNSAYLAQLASLIEQQQLKNLYRFGIAQGIGELISYNNLLTDGQLVSQLIHHNKSVAELNYIITEKQFAIDKLNEELVANRQQIEQLQGVVKSVDNKLIVDELNKELVKVRKEIAEKQNNLTELSVENKQSKETIQQLEKQLSDGVAEFANAKQQLIEKDKYVIDANQRIEQLTTEITKLQSDAQQQLQLSGKTDEQLKLLNANLLKQEELLKQKEEDFKLAQTQKNDVQLALKQQEDVVKSLEQKNQQLTEQIQQKNSVETDLTAAQKQLADAKAQLQAQQTQAEQKLASLGESSDKQVNTLTVQNQQLTAQLAEKVKQHEAAQTTLTKQNAELAQQQTQLAQQKSGLETDLTAAQKQLADAKVQLQAQQTQAEQKLVSLGESSDKQVNTLTAQNQQLTAQLAEKVKQHEAAQTTLAKQNAELAQQQTQLAQQKSGLETDLTAAQ</sequence>
<feature type="region of interest" description="Disordered" evidence="1">
    <location>
        <begin position="618"/>
        <end position="638"/>
    </location>
</feature>
<dbReference type="RefSeq" id="WP_006814947.1">
    <property type="nucleotide sequence ID" value="NZ_GG703819.1"/>
</dbReference>
<dbReference type="HOGENOM" id="CLU_028947_0_0_6"/>
<dbReference type="AlphaFoldDB" id="D1P3X9"/>
<evidence type="ECO:0000256" key="1">
    <source>
        <dbReference type="SAM" id="MobiDB-lite"/>
    </source>
</evidence>
<protein>
    <recommendedName>
        <fullName evidence="5">M protein repeat protein</fullName>
    </recommendedName>
</protein>
<dbReference type="EMBL" id="ABXV02000030">
    <property type="protein sequence ID" value="EFB71605.1"/>
    <property type="molecule type" value="Genomic_DNA"/>
</dbReference>
<dbReference type="STRING" id="500637.PROVRUST_06929"/>
<evidence type="ECO:0000313" key="4">
    <source>
        <dbReference type="Proteomes" id="UP000005512"/>
    </source>
</evidence>